<name>A0A699XTU5_TANCI</name>
<sequence length="80" mass="8198">LFAGLQADLGGQHLGFGDGDRGTRRSVGIDGLAADLVEHARRFAQQGLGGMQFELEAADVGDHIEVVAGALDVGVDPGAR</sequence>
<proteinExistence type="predicted"/>
<gene>
    <name evidence="1" type="ORF">Tci_932330</name>
</gene>
<accession>A0A699XTU5</accession>
<comment type="caution">
    <text evidence="1">The sequence shown here is derived from an EMBL/GenBank/DDBJ whole genome shotgun (WGS) entry which is preliminary data.</text>
</comment>
<feature type="non-terminal residue" evidence="1">
    <location>
        <position position="80"/>
    </location>
</feature>
<reference evidence="1" key="1">
    <citation type="journal article" date="2019" name="Sci. Rep.">
        <title>Draft genome of Tanacetum cinerariifolium, the natural source of mosquito coil.</title>
        <authorList>
            <person name="Yamashiro T."/>
            <person name="Shiraishi A."/>
            <person name="Satake H."/>
            <person name="Nakayama K."/>
        </authorList>
    </citation>
    <scope>NUCLEOTIDE SEQUENCE</scope>
</reference>
<organism evidence="1">
    <name type="scientific">Tanacetum cinerariifolium</name>
    <name type="common">Dalmatian daisy</name>
    <name type="synonym">Chrysanthemum cinerariifolium</name>
    <dbReference type="NCBI Taxonomy" id="118510"/>
    <lineage>
        <taxon>Eukaryota</taxon>
        <taxon>Viridiplantae</taxon>
        <taxon>Streptophyta</taxon>
        <taxon>Embryophyta</taxon>
        <taxon>Tracheophyta</taxon>
        <taxon>Spermatophyta</taxon>
        <taxon>Magnoliopsida</taxon>
        <taxon>eudicotyledons</taxon>
        <taxon>Gunneridae</taxon>
        <taxon>Pentapetalae</taxon>
        <taxon>asterids</taxon>
        <taxon>campanulids</taxon>
        <taxon>Asterales</taxon>
        <taxon>Asteraceae</taxon>
        <taxon>Asteroideae</taxon>
        <taxon>Anthemideae</taxon>
        <taxon>Anthemidinae</taxon>
        <taxon>Tanacetum</taxon>
    </lineage>
</organism>
<feature type="non-terminal residue" evidence="1">
    <location>
        <position position="1"/>
    </location>
</feature>
<dbReference type="EMBL" id="BKCJ011876737">
    <property type="protein sequence ID" value="GFD60361.1"/>
    <property type="molecule type" value="Genomic_DNA"/>
</dbReference>
<evidence type="ECO:0000313" key="1">
    <source>
        <dbReference type="EMBL" id="GFD60361.1"/>
    </source>
</evidence>
<protein>
    <submittedName>
        <fullName evidence="1">Uncharacterized protein</fullName>
    </submittedName>
</protein>
<dbReference type="AlphaFoldDB" id="A0A699XTU5"/>